<dbReference type="Pfam" id="PF02367">
    <property type="entry name" value="TsaE"/>
    <property type="match status" value="1"/>
</dbReference>
<evidence type="ECO:0000256" key="5">
    <source>
        <dbReference type="ARBA" id="ARBA00022694"/>
    </source>
</evidence>
<dbReference type="AlphaFoldDB" id="A0A842JDG7"/>
<dbReference type="GO" id="GO:0016740">
    <property type="term" value="F:transferase activity"/>
    <property type="evidence" value="ECO:0007669"/>
    <property type="project" value="UniProtKB-KW"/>
</dbReference>
<evidence type="ECO:0000313" key="12">
    <source>
        <dbReference type="EMBL" id="MBC2888531.1"/>
    </source>
</evidence>
<evidence type="ECO:0000256" key="8">
    <source>
        <dbReference type="ARBA" id="ARBA00022840"/>
    </source>
</evidence>
<gene>
    <name evidence="12" type="primary">tsaE</name>
    <name evidence="12" type="ORF">H7313_04090</name>
</gene>
<evidence type="ECO:0000256" key="11">
    <source>
        <dbReference type="ARBA" id="ARBA00032441"/>
    </source>
</evidence>
<dbReference type="PANTHER" id="PTHR33540">
    <property type="entry name" value="TRNA THREONYLCARBAMOYLADENOSINE BIOSYNTHESIS PROTEIN TSAE"/>
    <property type="match status" value="1"/>
</dbReference>
<dbReference type="RefSeq" id="WP_185904501.1">
    <property type="nucleotide sequence ID" value="NZ_JACMSE010000002.1"/>
</dbReference>
<dbReference type="Gene3D" id="3.40.50.300">
    <property type="entry name" value="P-loop containing nucleotide triphosphate hydrolases"/>
    <property type="match status" value="1"/>
</dbReference>
<dbReference type="GO" id="GO:0046872">
    <property type="term" value="F:metal ion binding"/>
    <property type="evidence" value="ECO:0007669"/>
    <property type="project" value="UniProtKB-KW"/>
</dbReference>
<comment type="subcellular location">
    <subcellularLocation>
        <location evidence="1">Cytoplasm</location>
    </subcellularLocation>
</comment>
<comment type="caution">
    <text evidence="12">The sequence shown here is derived from an EMBL/GenBank/DDBJ whole genome shotgun (WGS) entry which is preliminary data.</text>
</comment>
<name>A0A842JDG7_9ACTN</name>
<keyword evidence="6" id="KW-0479">Metal-binding</keyword>
<dbReference type="GO" id="GO:0005524">
    <property type="term" value="F:ATP binding"/>
    <property type="evidence" value="ECO:0007669"/>
    <property type="project" value="UniProtKB-KW"/>
</dbReference>
<keyword evidence="13" id="KW-1185">Reference proteome</keyword>
<dbReference type="Proteomes" id="UP000587396">
    <property type="component" value="Unassembled WGS sequence"/>
</dbReference>
<dbReference type="SUPFAM" id="SSF52540">
    <property type="entry name" value="P-loop containing nucleoside triphosphate hydrolases"/>
    <property type="match status" value="1"/>
</dbReference>
<evidence type="ECO:0000313" key="13">
    <source>
        <dbReference type="Proteomes" id="UP000587396"/>
    </source>
</evidence>
<keyword evidence="9" id="KW-0460">Magnesium</keyword>
<dbReference type="GO" id="GO:0002949">
    <property type="term" value="P:tRNA threonylcarbamoyladenosine modification"/>
    <property type="evidence" value="ECO:0007669"/>
    <property type="project" value="InterPro"/>
</dbReference>
<evidence type="ECO:0000256" key="3">
    <source>
        <dbReference type="ARBA" id="ARBA00019010"/>
    </source>
</evidence>
<accession>A0A842JDG7</accession>
<proteinExistence type="inferred from homology"/>
<evidence type="ECO:0000256" key="9">
    <source>
        <dbReference type="ARBA" id="ARBA00022842"/>
    </source>
</evidence>
<dbReference type="EMBL" id="JACMSE010000002">
    <property type="protein sequence ID" value="MBC2888531.1"/>
    <property type="molecule type" value="Genomic_DNA"/>
</dbReference>
<organism evidence="12 13">
    <name type="scientific">Gordonibacter massiliensis</name>
    <name type="common">ex Traore et al. 2017</name>
    <dbReference type="NCBI Taxonomy" id="1841863"/>
    <lineage>
        <taxon>Bacteria</taxon>
        <taxon>Bacillati</taxon>
        <taxon>Actinomycetota</taxon>
        <taxon>Coriobacteriia</taxon>
        <taxon>Eggerthellales</taxon>
        <taxon>Eggerthellaceae</taxon>
        <taxon>Gordonibacter</taxon>
    </lineage>
</organism>
<evidence type="ECO:0000256" key="2">
    <source>
        <dbReference type="ARBA" id="ARBA00007599"/>
    </source>
</evidence>
<evidence type="ECO:0000256" key="7">
    <source>
        <dbReference type="ARBA" id="ARBA00022741"/>
    </source>
</evidence>
<keyword evidence="12" id="KW-0808">Transferase</keyword>
<evidence type="ECO:0000256" key="1">
    <source>
        <dbReference type="ARBA" id="ARBA00004496"/>
    </source>
</evidence>
<comment type="function">
    <text evidence="10">Required for the formation of a threonylcarbamoyl group on adenosine at position 37 (t(6)A37) in tRNAs that read codons beginning with adenine. Is involved in the transfer of the threonylcarbamoyl moiety of threonylcarbamoyl-AMP (TC-AMP) to the N6 group of A37, together with TsaD and TsaB. TsaE seems to play an indirect role in the t(6)A biosynthesis pathway, possibly in regulating the core enzymatic function of TsaD.</text>
</comment>
<dbReference type="InterPro" id="IPR003442">
    <property type="entry name" value="T6A_TsaE"/>
</dbReference>
<evidence type="ECO:0000256" key="6">
    <source>
        <dbReference type="ARBA" id="ARBA00022723"/>
    </source>
</evidence>
<keyword evidence="4" id="KW-0963">Cytoplasm</keyword>
<dbReference type="NCBIfam" id="TIGR00150">
    <property type="entry name" value="T6A_YjeE"/>
    <property type="match status" value="1"/>
</dbReference>
<evidence type="ECO:0000256" key="10">
    <source>
        <dbReference type="ARBA" id="ARBA00024908"/>
    </source>
</evidence>
<keyword evidence="5" id="KW-0819">tRNA processing</keyword>
<keyword evidence="7" id="KW-0547">Nucleotide-binding</keyword>
<protein>
    <recommendedName>
        <fullName evidence="3">tRNA threonylcarbamoyladenosine biosynthesis protein TsaE</fullName>
    </recommendedName>
    <alternativeName>
        <fullName evidence="11">t(6)A37 threonylcarbamoyladenosine biosynthesis protein TsaE</fullName>
    </alternativeName>
</protein>
<evidence type="ECO:0000256" key="4">
    <source>
        <dbReference type="ARBA" id="ARBA00022490"/>
    </source>
</evidence>
<dbReference type="PANTHER" id="PTHR33540:SF2">
    <property type="entry name" value="TRNA THREONYLCARBAMOYLADENOSINE BIOSYNTHESIS PROTEIN TSAE"/>
    <property type="match status" value="1"/>
</dbReference>
<dbReference type="GO" id="GO:0005737">
    <property type="term" value="C:cytoplasm"/>
    <property type="evidence" value="ECO:0007669"/>
    <property type="project" value="UniProtKB-SubCell"/>
</dbReference>
<keyword evidence="8" id="KW-0067">ATP-binding</keyword>
<dbReference type="InterPro" id="IPR027417">
    <property type="entry name" value="P-loop_NTPase"/>
</dbReference>
<sequence>MTTGLTYTRKTTSPEATKQLASTLAPYLHEGDVIVLSGDLGAGKTQFVQGVAAGLGVRDQVTSPTFNILLEYPGGTLPLYHFDLYRLEDPDELEDIGYFETIDGGGASFVEWGEKFPSALPYGYLEIAITVDADGNRTVRAQSFGDRARQLLFVWAKDSKSRLMKAAGCNG</sequence>
<reference evidence="12 13" key="1">
    <citation type="submission" date="2020-08" db="EMBL/GenBank/DDBJ databases">
        <authorList>
            <person name="Liu C."/>
            <person name="Sun Q."/>
        </authorList>
    </citation>
    <scope>NUCLEOTIDE SEQUENCE [LARGE SCALE GENOMIC DNA]</scope>
    <source>
        <strain evidence="12 13">N22</strain>
    </source>
</reference>
<comment type="similarity">
    <text evidence="2">Belongs to the TsaE family.</text>
</comment>